<dbReference type="CDD" id="cd00303">
    <property type="entry name" value="retropepsin_like"/>
    <property type="match status" value="1"/>
</dbReference>
<dbReference type="PANTHER" id="PTHR35046">
    <property type="entry name" value="ZINC KNUCKLE (CCHC-TYPE) FAMILY PROTEIN"/>
    <property type="match status" value="1"/>
</dbReference>
<proteinExistence type="predicted"/>
<accession>A0A371IB57</accession>
<dbReference type="OrthoDB" id="1747743at2759"/>
<keyword evidence="3" id="KW-1185">Reference proteome</keyword>
<dbReference type="Proteomes" id="UP000257109">
    <property type="component" value="Unassembled WGS sequence"/>
</dbReference>
<organism evidence="2 3">
    <name type="scientific">Mucuna pruriens</name>
    <name type="common">Velvet bean</name>
    <name type="synonym">Dolichos pruriens</name>
    <dbReference type="NCBI Taxonomy" id="157652"/>
    <lineage>
        <taxon>Eukaryota</taxon>
        <taxon>Viridiplantae</taxon>
        <taxon>Streptophyta</taxon>
        <taxon>Embryophyta</taxon>
        <taxon>Tracheophyta</taxon>
        <taxon>Spermatophyta</taxon>
        <taxon>Magnoliopsida</taxon>
        <taxon>eudicotyledons</taxon>
        <taxon>Gunneridae</taxon>
        <taxon>Pentapetalae</taxon>
        <taxon>rosids</taxon>
        <taxon>fabids</taxon>
        <taxon>Fabales</taxon>
        <taxon>Fabaceae</taxon>
        <taxon>Papilionoideae</taxon>
        <taxon>50 kb inversion clade</taxon>
        <taxon>NPAAA clade</taxon>
        <taxon>indigoferoid/millettioid clade</taxon>
        <taxon>Phaseoleae</taxon>
        <taxon>Mucuna</taxon>
    </lineage>
</organism>
<reference evidence="2" key="1">
    <citation type="submission" date="2018-05" db="EMBL/GenBank/DDBJ databases">
        <title>Draft genome of Mucuna pruriens seed.</title>
        <authorList>
            <person name="Nnadi N.E."/>
            <person name="Vos R."/>
            <person name="Hasami M.H."/>
            <person name="Devisetty U.K."/>
            <person name="Aguiy J.C."/>
        </authorList>
    </citation>
    <scope>NUCLEOTIDE SEQUENCE [LARGE SCALE GENOMIC DNA]</scope>
    <source>
        <strain evidence="2">JCA_2017</strain>
    </source>
</reference>
<protein>
    <submittedName>
        <fullName evidence="2">Uncharacterized protein</fullName>
    </submittedName>
</protein>
<dbReference type="Gene3D" id="2.40.70.10">
    <property type="entry name" value="Acid Proteases"/>
    <property type="match status" value="1"/>
</dbReference>
<evidence type="ECO:0000256" key="1">
    <source>
        <dbReference type="SAM" id="MobiDB-lite"/>
    </source>
</evidence>
<sequence length="194" mass="22398">MIMQEDGIMDSDSSIPKSSSNTISDASCEYSLDEEGDLLMRQNIFHSQCHVVGQLCSIIIDGGNSDNVVSLRLMEKLKLPTLAHPKPYMLQWLNSEGELAVTKQVSLAFTLGKYEDKVLYDVLSMEATHILFGRPWQYDRKMTHDGVTNRFTFINRGQKVTLKPLLPKEVNEDQMKMMLRREEEKKKNERRRKK</sequence>
<feature type="non-terminal residue" evidence="2">
    <location>
        <position position="1"/>
    </location>
</feature>
<dbReference type="PANTHER" id="PTHR35046:SF9">
    <property type="entry name" value="RNA-DIRECTED DNA POLYMERASE"/>
    <property type="match status" value="1"/>
</dbReference>
<comment type="caution">
    <text evidence="2">The sequence shown here is derived from an EMBL/GenBank/DDBJ whole genome shotgun (WGS) entry which is preliminary data.</text>
</comment>
<evidence type="ECO:0000313" key="2">
    <source>
        <dbReference type="EMBL" id="RDY12266.1"/>
    </source>
</evidence>
<dbReference type="AlphaFoldDB" id="A0A371IB57"/>
<feature type="compositionally biased region" description="Low complexity" evidence="1">
    <location>
        <begin position="10"/>
        <end position="24"/>
    </location>
</feature>
<dbReference type="InterPro" id="IPR021109">
    <property type="entry name" value="Peptidase_aspartic_dom_sf"/>
</dbReference>
<dbReference type="EMBL" id="QJKJ01000500">
    <property type="protein sequence ID" value="RDY12266.1"/>
    <property type="molecule type" value="Genomic_DNA"/>
</dbReference>
<name>A0A371IB57_MUCPR</name>
<gene>
    <name evidence="2" type="ORF">CR513_02966</name>
</gene>
<feature type="region of interest" description="Disordered" evidence="1">
    <location>
        <begin position="1"/>
        <end position="24"/>
    </location>
</feature>
<evidence type="ECO:0000313" key="3">
    <source>
        <dbReference type="Proteomes" id="UP000257109"/>
    </source>
</evidence>